<sequence length="139" mass="15263">MLPHQPRHVHIPASPSNSLDVTIGTPTAIAKPAPNLICSTEATNKVTEHQPASARANTVPGTLPNSPPKKHSKVLAKEKYKASIISTQNVFLAHWLQHYPNSYYYECSNAYAALCADKMKVCTQFLDQRVICGFICMVS</sequence>
<dbReference type="RefSeq" id="XP_009540480.1">
    <property type="nucleotide sequence ID" value="XM_009542185.1"/>
</dbReference>
<evidence type="ECO:0000313" key="3">
    <source>
        <dbReference type="Proteomes" id="UP000030671"/>
    </source>
</evidence>
<feature type="compositionally biased region" description="Polar residues" evidence="1">
    <location>
        <begin position="55"/>
        <end position="64"/>
    </location>
</feature>
<dbReference type="EMBL" id="KI925454">
    <property type="protein sequence ID" value="ETW86459.1"/>
    <property type="molecule type" value="Genomic_DNA"/>
</dbReference>
<dbReference type="KEGG" id="hir:HETIRDRAFT_306312"/>
<keyword evidence="3" id="KW-1185">Reference proteome</keyword>
<dbReference type="HOGENOM" id="CLU_1845351_0_0_1"/>
<dbReference type="GeneID" id="20669397"/>
<organism evidence="2 3">
    <name type="scientific">Heterobasidion irregulare (strain TC 32-1)</name>
    <dbReference type="NCBI Taxonomy" id="747525"/>
    <lineage>
        <taxon>Eukaryota</taxon>
        <taxon>Fungi</taxon>
        <taxon>Dikarya</taxon>
        <taxon>Basidiomycota</taxon>
        <taxon>Agaricomycotina</taxon>
        <taxon>Agaricomycetes</taxon>
        <taxon>Russulales</taxon>
        <taxon>Bondarzewiaceae</taxon>
        <taxon>Heterobasidion</taxon>
        <taxon>Heterobasidion annosum species complex</taxon>
    </lineage>
</organism>
<evidence type="ECO:0000256" key="1">
    <source>
        <dbReference type="SAM" id="MobiDB-lite"/>
    </source>
</evidence>
<protein>
    <submittedName>
        <fullName evidence="2">Uncharacterized protein</fullName>
    </submittedName>
</protein>
<gene>
    <name evidence="2" type="ORF">HETIRDRAFT_306312</name>
</gene>
<dbReference type="AlphaFoldDB" id="W4KL78"/>
<evidence type="ECO:0000313" key="2">
    <source>
        <dbReference type="EMBL" id="ETW86459.1"/>
    </source>
</evidence>
<dbReference type="Proteomes" id="UP000030671">
    <property type="component" value="Unassembled WGS sequence"/>
</dbReference>
<reference evidence="2 3" key="1">
    <citation type="journal article" date="2012" name="New Phytol.">
        <title>Insight into trade-off between wood decay and parasitism from the genome of a fungal forest pathogen.</title>
        <authorList>
            <person name="Olson A."/>
            <person name="Aerts A."/>
            <person name="Asiegbu F."/>
            <person name="Belbahri L."/>
            <person name="Bouzid O."/>
            <person name="Broberg A."/>
            <person name="Canback B."/>
            <person name="Coutinho P.M."/>
            <person name="Cullen D."/>
            <person name="Dalman K."/>
            <person name="Deflorio G."/>
            <person name="van Diepen L.T."/>
            <person name="Dunand C."/>
            <person name="Duplessis S."/>
            <person name="Durling M."/>
            <person name="Gonthier P."/>
            <person name="Grimwood J."/>
            <person name="Fossdal C.G."/>
            <person name="Hansson D."/>
            <person name="Henrissat B."/>
            <person name="Hietala A."/>
            <person name="Himmelstrand K."/>
            <person name="Hoffmeister D."/>
            <person name="Hogberg N."/>
            <person name="James T.Y."/>
            <person name="Karlsson M."/>
            <person name="Kohler A."/>
            <person name="Kues U."/>
            <person name="Lee Y.H."/>
            <person name="Lin Y.C."/>
            <person name="Lind M."/>
            <person name="Lindquist E."/>
            <person name="Lombard V."/>
            <person name="Lucas S."/>
            <person name="Lunden K."/>
            <person name="Morin E."/>
            <person name="Murat C."/>
            <person name="Park J."/>
            <person name="Raffaello T."/>
            <person name="Rouze P."/>
            <person name="Salamov A."/>
            <person name="Schmutz J."/>
            <person name="Solheim H."/>
            <person name="Stahlberg J."/>
            <person name="Velez H."/>
            <person name="de Vries R.P."/>
            <person name="Wiebenga A."/>
            <person name="Woodward S."/>
            <person name="Yakovlev I."/>
            <person name="Garbelotto M."/>
            <person name="Martin F."/>
            <person name="Grigoriev I.V."/>
            <person name="Stenlid J."/>
        </authorList>
    </citation>
    <scope>NUCLEOTIDE SEQUENCE [LARGE SCALE GENOMIC DNA]</scope>
    <source>
        <strain evidence="2 3">TC 32-1</strain>
    </source>
</reference>
<proteinExistence type="predicted"/>
<name>W4KL78_HETIT</name>
<accession>W4KL78</accession>
<dbReference type="InParanoid" id="W4KL78"/>
<feature type="region of interest" description="Disordered" evidence="1">
    <location>
        <begin position="45"/>
        <end position="71"/>
    </location>
</feature>